<protein>
    <submittedName>
        <fullName evidence="2">Uncharacterized protein</fullName>
    </submittedName>
</protein>
<reference evidence="2 3" key="2">
    <citation type="journal article" date="2019" name="G3 (Bethesda)">
        <title>Hybrid Assembly of the Genome of the Entomopathogenic Nematode Steinernema carpocapsae Identifies the X-Chromosome.</title>
        <authorList>
            <person name="Serra L."/>
            <person name="Macchietto M."/>
            <person name="Macias-Munoz A."/>
            <person name="McGill C.J."/>
            <person name="Rodriguez I.M."/>
            <person name="Rodriguez B."/>
            <person name="Murad R."/>
            <person name="Mortazavi A."/>
        </authorList>
    </citation>
    <scope>NUCLEOTIDE SEQUENCE [LARGE SCALE GENOMIC DNA]</scope>
    <source>
        <strain evidence="2 3">ALL</strain>
    </source>
</reference>
<evidence type="ECO:0000313" key="3">
    <source>
        <dbReference type="Proteomes" id="UP000298663"/>
    </source>
</evidence>
<proteinExistence type="predicted"/>
<dbReference type="AlphaFoldDB" id="A0A4U5LUY3"/>
<sequence length="206" mass="21175">MALLSSSSMYPLEPLMRTTSASESWQRISSIQQMKMTANKEQCVMTAIVHQRLLRKLLNSVQPHKNKDTEITKGISHTRVVKKSGALLGSKVAGDVGAGLGDSSGRDSFLLAVASAATSVASPGVVFTGVAGSAAASSSAAGSSRTVATGGHVGAAISHGCRSVGGGEESEEPLATDRPFGPPYMGVELVSESLIGPVSDVWDTFV</sequence>
<reference evidence="2 3" key="1">
    <citation type="journal article" date="2015" name="Genome Biol.">
        <title>Comparative genomics of Steinernema reveals deeply conserved gene regulatory networks.</title>
        <authorList>
            <person name="Dillman A.R."/>
            <person name="Macchietto M."/>
            <person name="Porter C.F."/>
            <person name="Rogers A."/>
            <person name="Williams B."/>
            <person name="Antoshechkin I."/>
            <person name="Lee M.M."/>
            <person name="Goodwin Z."/>
            <person name="Lu X."/>
            <person name="Lewis E.E."/>
            <person name="Goodrich-Blair H."/>
            <person name="Stock S.P."/>
            <person name="Adams B.J."/>
            <person name="Sternberg P.W."/>
            <person name="Mortazavi A."/>
        </authorList>
    </citation>
    <scope>NUCLEOTIDE SEQUENCE [LARGE SCALE GENOMIC DNA]</scope>
    <source>
        <strain evidence="2 3">ALL</strain>
    </source>
</reference>
<accession>A0A4U5LUY3</accession>
<gene>
    <name evidence="2" type="ORF">L596_029533</name>
</gene>
<evidence type="ECO:0000256" key="1">
    <source>
        <dbReference type="SAM" id="MobiDB-lite"/>
    </source>
</evidence>
<organism evidence="2 3">
    <name type="scientific">Steinernema carpocapsae</name>
    <name type="common">Entomopathogenic nematode</name>
    <dbReference type="NCBI Taxonomy" id="34508"/>
    <lineage>
        <taxon>Eukaryota</taxon>
        <taxon>Metazoa</taxon>
        <taxon>Ecdysozoa</taxon>
        <taxon>Nematoda</taxon>
        <taxon>Chromadorea</taxon>
        <taxon>Rhabditida</taxon>
        <taxon>Tylenchina</taxon>
        <taxon>Panagrolaimomorpha</taxon>
        <taxon>Strongyloidoidea</taxon>
        <taxon>Steinernematidae</taxon>
        <taxon>Steinernema</taxon>
    </lineage>
</organism>
<dbReference type="Proteomes" id="UP000298663">
    <property type="component" value="Unassembled WGS sequence"/>
</dbReference>
<comment type="caution">
    <text evidence="2">The sequence shown here is derived from an EMBL/GenBank/DDBJ whole genome shotgun (WGS) entry which is preliminary data.</text>
</comment>
<evidence type="ECO:0000313" key="2">
    <source>
        <dbReference type="EMBL" id="TKR59927.1"/>
    </source>
</evidence>
<feature type="region of interest" description="Disordered" evidence="1">
    <location>
        <begin position="159"/>
        <end position="178"/>
    </location>
</feature>
<keyword evidence="3" id="KW-1185">Reference proteome</keyword>
<dbReference type="EMBL" id="AZBU02000012">
    <property type="protein sequence ID" value="TKR59927.1"/>
    <property type="molecule type" value="Genomic_DNA"/>
</dbReference>
<name>A0A4U5LUY3_STECR</name>